<feature type="compositionally biased region" description="Low complexity" evidence="2">
    <location>
        <begin position="113"/>
        <end position="125"/>
    </location>
</feature>
<feature type="region of interest" description="Disordered" evidence="2">
    <location>
        <begin position="271"/>
        <end position="296"/>
    </location>
</feature>
<comment type="similarity">
    <text evidence="1">Belongs to the fantastic four family.</text>
</comment>
<dbReference type="InterPro" id="IPR021410">
    <property type="entry name" value="FAF"/>
</dbReference>
<dbReference type="AlphaFoldDB" id="A0AAN7KDR6"/>
<dbReference type="EMBL" id="JAXIOK010000009">
    <property type="protein sequence ID" value="KAK4761977.1"/>
    <property type="molecule type" value="Genomic_DNA"/>
</dbReference>
<protein>
    <recommendedName>
        <fullName evidence="3">FAF domain-containing protein</fullName>
    </recommendedName>
</protein>
<evidence type="ECO:0000259" key="3">
    <source>
        <dbReference type="Pfam" id="PF11250"/>
    </source>
</evidence>
<dbReference type="Pfam" id="PF11250">
    <property type="entry name" value="FAF"/>
    <property type="match status" value="1"/>
</dbReference>
<feature type="compositionally biased region" description="Basic and acidic residues" evidence="2">
    <location>
        <begin position="126"/>
        <end position="137"/>
    </location>
</feature>
<feature type="region of interest" description="Disordered" evidence="2">
    <location>
        <begin position="113"/>
        <end position="139"/>
    </location>
</feature>
<keyword evidence="5" id="KW-1185">Reference proteome</keyword>
<accession>A0AAN7KDR6</accession>
<dbReference type="PANTHER" id="PTHR33155">
    <property type="entry name" value="FANTASTIC FOUR-LIKE PROTEIN (DUF3049)"/>
    <property type="match status" value="1"/>
</dbReference>
<gene>
    <name evidence="4" type="ORF">SAY87_029861</name>
</gene>
<sequence>MSTIVFQCIERLPVESQFMEPLTLRLRLASPSTTPQVQPHFGITSESECPEVDVWGFLKIPECLDGFGESLLSSYPPPDYSSFSPSSMSDKSLELCTENLGNETGCVEISDGSLFSSSSSSGHSPRSSESDQYENHPRRSVALANKEANQRSFPPPLTTVRGGNSIQFRSRRQEGWLVIEAVRAPPVYRSLQTNRSPGRLRLCFLDEPASASASDPMSLDCQEIPQEEELVDLELDGEPVDADCREGGADQENEKLGIRTGNMEMLARTGRSRCAREGSDAEGNLLDWGPRLVAAP</sequence>
<dbReference type="Proteomes" id="UP001345219">
    <property type="component" value="Chromosome 23"/>
</dbReference>
<comment type="caution">
    <text evidence="4">The sequence shown here is derived from an EMBL/GenBank/DDBJ whole genome shotgun (WGS) entry which is preliminary data.</text>
</comment>
<feature type="domain" description="FAF" evidence="3">
    <location>
        <begin position="152"/>
        <end position="204"/>
    </location>
</feature>
<evidence type="ECO:0000256" key="1">
    <source>
        <dbReference type="ARBA" id="ARBA00008690"/>
    </source>
</evidence>
<dbReference type="PANTHER" id="PTHR33155:SF4">
    <property type="entry name" value="PROTEIN FANTASTIC FOUR 3"/>
    <property type="match status" value="1"/>
</dbReference>
<evidence type="ECO:0000313" key="5">
    <source>
        <dbReference type="Proteomes" id="UP001345219"/>
    </source>
</evidence>
<name>A0AAN7KDR6_9MYRT</name>
<dbReference type="InterPro" id="IPR046431">
    <property type="entry name" value="FAF_dom"/>
</dbReference>
<feature type="region of interest" description="Disordered" evidence="2">
    <location>
        <begin position="144"/>
        <end position="163"/>
    </location>
</feature>
<evidence type="ECO:0000313" key="4">
    <source>
        <dbReference type="EMBL" id="KAK4761977.1"/>
    </source>
</evidence>
<evidence type="ECO:0000256" key="2">
    <source>
        <dbReference type="SAM" id="MobiDB-lite"/>
    </source>
</evidence>
<organism evidence="4 5">
    <name type="scientific">Trapa incisa</name>
    <dbReference type="NCBI Taxonomy" id="236973"/>
    <lineage>
        <taxon>Eukaryota</taxon>
        <taxon>Viridiplantae</taxon>
        <taxon>Streptophyta</taxon>
        <taxon>Embryophyta</taxon>
        <taxon>Tracheophyta</taxon>
        <taxon>Spermatophyta</taxon>
        <taxon>Magnoliopsida</taxon>
        <taxon>eudicotyledons</taxon>
        <taxon>Gunneridae</taxon>
        <taxon>Pentapetalae</taxon>
        <taxon>rosids</taxon>
        <taxon>malvids</taxon>
        <taxon>Myrtales</taxon>
        <taxon>Lythraceae</taxon>
        <taxon>Trapa</taxon>
    </lineage>
</organism>
<proteinExistence type="inferred from homology"/>
<reference evidence="4 5" key="1">
    <citation type="journal article" date="2023" name="Hortic Res">
        <title>Pangenome of water caltrop reveals structural variations and asymmetric subgenome divergence after allopolyploidization.</title>
        <authorList>
            <person name="Zhang X."/>
            <person name="Chen Y."/>
            <person name="Wang L."/>
            <person name="Yuan Y."/>
            <person name="Fang M."/>
            <person name="Shi L."/>
            <person name="Lu R."/>
            <person name="Comes H.P."/>
            <person name="Ma Y."/>
            <person name="Chen Y."/>
            <person name="Huang G."/>
            <person name="Zhou Y."/>
            <person name="Zheng Z."/>
            <person name="Qiu Y."/>
        </authorList>
    </citation>
    <scope>NUCLEOTIDE SEQUENCE [LARGE SCALE GENOMIC DNA]</scope>
    <source>
        <tissue evidence="4">Roots</tissue>
    </source>
</reference>